<keyword evidence="7 9" id="KW-0472">Membrane</keyword>
<organism evidence="10 11">
    <name type="scientific">Mumia flava</name>
    <dbReference type="NCBI Taxonomy" id="1348852"/>
    <lineage>
        <taxon>Bacteria</taxon>
        <taxon>Bacillati</taxon>
        <taxon>Actinomycetota</taxon>
        <taxon>Actinomycetes</taxon>
        <taxon>Propionibacteriales</taxon>
        <taxon>Nocardioidaceae</taxon>
        <taxon>Mumia</taxon>
    </lineage>
</organism>
<dbReference type="GO" id="GO:0006865">
    <property type="term" value="P:amino acid transport"/>
    <property type="evidence" value="ECO:0007669"/>
    <property type="project" value="UniProtKB-KW"/>
</dbReference>
<feature type="transmembrane region" description="Helical" evidence="9">
    <location>
        <begin position="261"/>
        <end position="284"/>
    </location>
</feature>
<evidence type="ECO:0000256" key="5">
    <source>
        <dbReference type="ARBA" id="ARBA00022970"/>
    </source>
</evidence>
<evidence type="ECO:0000256" key="2">
    <source>
        <dbReference type="ARBA" id="ARBA00022448"/>
    </source>
</evidence>
<keyword evidence="6 9" id="KW-1133">Transmembrane helix</keyword>
<dbReference type="EMBL" id="PGEZ01000001">
    <property type="protein sequence ID" value="PJJ57324.1"/>
    <property type="molecule type" value="Genomic_DNA"/>
</dbReference>
<dbReference type="Proteomes" id="UP000230842">
    <property type="component" value="Unassembled WGS sequence"/>
</dbReference>
<dbReference type="OrthoDB" id="9807115at2"/>
<accession>A0A0B2BEP2</accession>
<evidence type="ECO:0000256" key="3">
    <source>
        <dbReference type="ARBA" id="ARBA00022475"/>
    </source>
</evidence>
<keyword evidence="2" id="KW-0813">Transport</keyword>
<dbReference type="InterPro" id="IPR001851">
    <property type="entry name" value="ABC_transp_permease"/>
</dbReference>
<feature type="transmembrane region" description="Helical" evidence="9">
    <location>
        <begin position="12"/>
        <end position="29"/>
    </location>
</feature>
<evidence type="ECO:0000256" key="8">
    <source>
        <dbReference type="ARBA" id="ARBA00037998"/>
    </source>
</evidence>
<evidence type="ECO:0000256" key="9">
    <source>
        <dbReference type="SAM" id="Phobius"/>
    </source>
</evidence>
<reference evidence="10 11" key="1">
    <citation type="submission" date="2017-11" db="EMBL/GenBank/DDBJ databases">
        <title>Genomic Encyclopedia of Archaeal and Bacterial Type Strains, Phase II (KMG-II): From Individual Species to Whole Genera.</title>
        <authorList>
            <person name="Goeker M."/>
        </authorList>
    </citation>
    <scope>NUCLEOTIDE SEQUENCE [LARGE SCALE GENOMIC DNA]</scope>
    <source>
        <strain evidence="10 11">DSM 27763</strain>
    </source>
</reference>
<name>A0A0B2BEP2_9ACTN</name>
<sequence length="298" mass="31569">MELFLERLIIGLTNGSVYALLALALVVVFRGTGTLNFAQGELALFTTFIAWWLTTESFPVWIAIVAALLTGFVLGAMIERMLIRPVQRRNDMAVLIVALGLFTGLNSLAGVIWGSETKIMPSLFPNGLDDYVSLAGARLYYDALTVWGALIVLLVLMTLLFRHTKLGLHMRAVADNSESATLAGVRTSRILAVGWGLSGAIGALAGVLVTPLAAEQLGLTTMFHIFIAASAAALFGGLDSLVGAVVGGITIGVLEAMLTGYVSFIGGALQQTSALFIIVAILFVRPNGLFGTKRVVRV</sequence>
<comment type="caution">
    <text evidence="10">The sequence shown here is derived from an EMBL/GenBank/DDBJ whole genome shotgun (WGS) entry which is preliminary data.</text>
</comment>
<gene>
    <name evidence="10" type="ORF">CLV56_1551</name>
</gene>
<comment type="subcellular location">
    <subcellularLocation>
        <location evidence="1">Cell membrane</location>
        <topology evidence="1">Multi-pass membrane protein</topology>
    </subcellularLocation>
</comment>
<keyword evidence="4 9" id="KW-0812">Transmembrane</keyword>
<protein>
    <submittedName>
        <fullName evidence="10">Branched-chain amino acid transport system permease protein</fullName>
    </submittedName>
</protein>
<comment type="similarity">
    <text evidence="8">Belongs to the binding-protein-dependent transport system permease family. LivHM subfamily.</text>
</comment>
<feature type="transmembrane region" description="Helical" evidence="9">
    <location>
        <begin position="190"/>
        <end position="213"/>
    </location>
</feature>
<dbReference type="CDD" id="cd06582">
    <property type="entry name" value="TM_PBP1_LivH_like"/>
    <property type="match status" value="1"/>
</dbReference>
<feature type="transmembrane region" description="Helical" evidence="9">
    <location>
        <begin position="139"/>
        <end position="161"/>
    </location>
</feature>
<keyword evidence="3" id="KW-1003">Cell membrane</keyword>
<dbReference type="PANTHER" id="PTHR11795:SF451">
    <property type="entry name" value="ABC TRANSPORTER PERMEASE PROTEIN"/>
    <property type="match status" value="1"/>
</dbReference>
<feature type="transmembrane region" description="Helical" evidence="9">
    <location>
        <begin position="225"/>
        <end position="254"/>
    </location>
</feature>
<dbReference type="RefSeq" id="WP_039350591.1">
    <property type="nucleotide sequence ID" value="NZ_PGEZ01000001.1"/>
</dbReference>
<feature type="transmembrane region" description="Helical" evidence="9">
    <location>
        <begin position="94"/>
        <end position="114"/>
    </location>
</feature>
<evidence type="ECO:0000256" key="4">
    <source>
        <dbReference type="ARBA" id="ARBA00022692"/>
    </source>
</evidence>
<keyword evidence="5" id="KW-0029">Amino-acid transport</keyword>
<dbReference type="Pfam" id="PF02653">
    <property type="entry name" value="BPD_transp_2"/>
    <property type="match status" value="1"/>
</dbReference>
<dbReference type="PANTHER" id="PTHR11795">
    <property type="entry name" value="BRANCHED-CHAIN AMINO ACID TRANSPORT SYSTEM PERMEASE PROTEIN LIVH"/>
    <property type="match status" value="1"/>
</dbReference>
<evidence type="ECO:0000313" key="10">
    <source>
        <dbReference type="EMBL" id="PJJ57324.1"/>
    </source>
</evidence>
<dbReference type="InterPro" id="IPR052157">
    <property type="entry name" value="BCAA_transport_permease"/>
</dbReference>
<dbReference type="GO" id="GO:0005886">
    <property type="term" value="C:plasma membrane"/>
    <property type="evidence" value="ECO:0007669"/>
    <property type="project" value="UniProtKB-SubCell"/>
</dbReference>
<dbReference type="AlphaFoldDB" id="A0A0B2BEP2"/>
<evidence type="ECO:0000256" key="7">
    <source>
        <dbReference type="ARBA" id="ARBA00023136"/>
    </source>
</evidence>
<evidence type="ECO:0000313" key="11">
    <source>
        <dbReference type="Proteomes" id="UP000230842"/>
    </source>
</evidence>
<evidence type="ECO:0000256" key="1">
    <source>
        <dbReference type="ARBA" id="ARBA00004651"/>
    </source>
</evidence>
<feature type="transmembrane region" description="Helical" evidence="9">
    <location>
        <begin position="60"/>
        <end position="82"/>
    </location>
</feature>
<evidence type="ECO:0000256" key="6">
    <source>
        <dbReference type="ARBA" id="ARBA00022989"/>
    </source>
</evidence>
<keyword evidence="11" id="KW-1185">Reference proteome</keyword>
<dbReference type="GO" id="GO:0022857">
    <property type="term" value="F:transmembrane transporter activity"/>
    <property type="evidence" value="ECO:0007669"/>
    <property type="project" value="InterPro"/>
</dbReference>
<proteinExistence type="inferred from homology"/>